<evidence type="ECO:0000313" key="3">
    <source>
        <dbReference type="Proteomes" id="UP000765509"/>
    </source>
</evidence>
<dbReference type="InterPro" id="IPR051320">
    <property type="entry name" value="Viral_Replic_Matur_Polypro"/>
</dbReference>
<evidence type="ECO:0000313" key="2">
    <source>
        <dbReference type="EMBL" id="MBW0571212.1"/>
    </source>
</evidence>
<sequence length="162" mass="18918">MSCNLQKQGFRSTTETYASEKKEIRSFLEFPGYYRQHIINFAFIEEPSYTLCDKYTVFEMSFDRFKAFESLRQALTSAPLLCMPNFKLPFEIYIDASGDRMGAALHKVQIINDTPVEGPICFISRQIKPTEGRYGGSQMEFQFLSWALEKLNHFLEECFLRL</sequence>
<accession>A0A9Q3JZ00</accession>
<reference evidence="2" key="1">
    <citation type="submission" date="2021-03" db="EMBL/GenBank/DDBJ databases">
        <title>Draft genome sequence of rust myrtle Austropuccinia psidii MF-1, a brazilian biotype.</title>
        <authorList>
            <person name="Quecine M.C."/>
            <person name="Pachon D.M.R."/>
            <person name="Bonatelli M.L."/>
            <person name="Correr F.H."/>
            <person name="Franceschini L.M."/>
            <person name="Leite T.F."/>
            <person name="Margarido G.R.A."/>
            <person name="Almeida C.A."/>
            <person name="Ferrarezi J.A."/>
            <person name="Labate C.A."/>
        </authorList>
    </citation>
    <scope>NUCLEOTIDE SEQUENCE</scope>
    <source>
        <strain evidence="2">MF-1</strain>
    </source>
</reference>
<dbReference type="InterPro" id="IPR043502">
    <property type="entry name" value="DNA/RNA_pol_sf"/>
</dbReference>
<keyword evidence="3" id="KW-1185">Reference proteome</keyword>
<dbReference type="PANTHER" id="PTHR33064:SF37">
    <property type="entry name" value="RIBONUCLEASE H"/>
    <property type="match status" value="1"/>
</dbReference>
<organism evidence="2 3">
    <name type="scientific">Austropuccinia psidii MF-1</name>
    <dbReference type="NCBI Taxonomy" id="1389203"/>
    <lineage>
        <taxon>Eukaryota</taxon>
        <taxon>Fungi</taxon>
        <taxon>Dikarya</taxon>
        <taxon>Basidiomycota</taxon>
        <taxon>Pucciniomycotina</taxon>
        <taxon>Pucciniomycetes</taxon>
        <taxon>Pucciniales</taxon>
        <taxon>Sphaerophragmiaceae</taxon>
        <taxon>Austropuccinia</taxon>
    </lineage>
</organism>
<comment type="caution">
    <text evidence="2">The sequence shown here is derived from an EMBL/GenBank/DDBJ whole genome shotgun (WGS) entry which is preliminary data.</text>
</comment>
<dbReference type="Gene3D" id="3.30.70.270">
    <property type="match status" value="1"/>
</dbReference>
<dbReference type="Proteomes" id="UP000765509">
    <property type="component" value="Unassembled WGS sequence"/>
</dbReference>
<dbReference type="InterPro" id="IPR041577">
    <property type="entry name" value="RT_RNaseH_2"/>
</dbReference>
<dbReference type="Pfam" id="PF17919">
    <property type="entry name" value="RT_RNaseH_2"/>
    <property type="match status" value="1"/>
</dbReference>
<dbReference type="SUPFAM" id="SSF56672">
    <property type="entry name" value="DNA/RNA polymerases"/>
    <property type="match status" value="1"/>
</dbReference>
<feature type="domain" description="Reverse transcriptase/retrotransposon-derived protein RNase H-like" evidence="1">
    <location>
        <begin position="66"/>
        <end position="157"/>
    </location>
</feature>
<dbReference type="PANTHER" id="PTHR33064">
    <property type="entry name" value="POL PROTEIN"/>
    <property type="match status" value="1"/>
</dbReference>
<dbReference type="InterPro" id="IPR043128">
    <property type="entry name" value="Rev_trsase/Diguanyl_cyclase"/>
</dbReference>
<dbReference type="AlphaFoldDB" id="A0A9Q3JZ00"/>
<name>A0A9Q3JZ00_9BASI</name>
<dbReference type="EMBL" id="AVOT02087733">
    <property type="protein sequence ID" value="MBW0571212.1"/>
    <property type="molecule type" value="Genomic_DNA"/>
</dbReference>
<gene>
    <name evidence="2" type="ORF">O181_110927</name>
</gene>
<dbReference type="OrthoDB" id="3363652at2759"/>
<proteinExistence type="predicted"/>
<evidence type="ECO:0000259" key="1">
    <source>
        <dbReference type="Pfam" id="PF17919"/>
    </source>
</evidence>
<protein>
    <recommendedName>
        <fullName evidence="1">Reverse transcriptase/retrotransposon-derived protein RNase H-like domain-containing protein</fullName>
    </recommendedName>
</protein>